<evidence type="ECO:0000313" key="1">
    <source>
        <dbReference type="EMBL" id="VEL23177.1"/>
    </source>
</evidence>
<evidence type="ECO:0000313" key="2">
    <source>
        <dbReference type="Proteomes" id="UP000784294"/>
    </source>
</evidence>
<accession>A0A3S5BXK2</accession>
<protein>
    <submittedName>
        <fullName evidence="1">Uncharacterized protein</fullName>
    </submittedName>
</protein>
<sequence length="133" mass="14833">MPNQHVCLRDEPDAEHGHALVFSTPSFLHTGRHAAFCSFSLLSAKPLDHALGPCSTTDNFTYSKLLKSEKLDGLLHHPEMLATQAACRRQWRRAAAVNAFTSIVRINYKPSTAVPLGGLCGHRWRRRASSINW</sequence>
<comment type="caution">
    <text evidence="1">The sequence shown here is derived from an EMBL/GenBank/DDBJ whole genome shotgun (WGS) entry which is preliminary data.</text>
</comment>
<gene>
    <name evidence="1" type="ORF">PXEA_LOCUS16617</name>
</gene>
<organism evidence="1 2">
    <name type="scientific">Protopolystoma xenopodis</name>
    <dbReference type="NCBI Taxonomy" id="117903"/>
    <lineage>
        <taxon>Eukaryota</taxon>
        <taxon>Metazoa</taxon>
        <taxon>Spiralia</taxon>
        <taxon>Lophotrochozoa</taxon>
        <taxon>Platyhelminthes</taxon>
        <taxon>Monogenea</taxon>
        <taxon>Polyopisthocotylea</taxon>
        <taxon>Polystomatidea</taxon>
        <taxon>Polystomatidae</taxon>
        <taxon>Protopolystoma</taxon>
    </lineage>
</organism>
<name>A0A3S5BXK2_9PLAT</name>
<dbReference type="Proteomes" id="UP000784294">
    <property type="component" value="Unassembled WGS sequence"/>
</dbReference>
<proteinExistence type="predicted"/>
<reference evidence="1" key="1">
    <citation type="submission" date="2018-11" db="EMBL/GenBank/DDBJ databases">
        <authorList>
            <consortium name="Pathogen Informatics"/>
        </authorList>
    </citation>
    <scope>NUCLEOTIDE SEQUENCE</scope>
</reference>
<dbReference type="AlphaFoldDB" id="A0A3S5BXK2"/>
<keyword evidence="2" id="KW-1185">Reference proteome</keyword>
<dbReference type="EMBL" id="CAAALY010060471">
    <property type="protein sequence ID" value="VEL23177.1"/>
    <property type="molecule type" value="Genomic_DNA"/>
</dbReference>